<dbReference type="InterPro" id="IPR002698">
    <property type="entry name" value="FTHF_cligase"/>
</dbReference>
<feature type="binding site" evidence="4">
    <location>
        <position position="62"/>
    </location>
    <ligand>
        <name>substrate</name>
    </ligand>
</feature>
<dbReference type="InterPro" id="IPR024185">
    <property type="entry name" value="FTHF_cligase-like_sf"/>
</dbReference>
<dbReference type="InterPro" id="IPR037171">
    <property type="entry name" value="NagB/RpiA_transferase-like"/>
</dbReference>
<dbReference type="AlphaFoldDB" id="A0A935CDS9"/>
<evidence type="ECO:0000313" key="6">
    <source>
        <dbReference type="EMBL" id="MBK7271911.1"/>
    </source>
</evidence>
<dbReference type="Pfam" id="PF01812">
    <property type="entry name" value="5-FTHF_cyc-lig"/>
    <property type="match status" value="1"/>
</dbReference>
<gene>
    <name evidence="5" type="ORF">IPF40_09100</name>
    <name evidence="6" type="ORF">IPI13_01665</name>
    <name evidence="7" type="ORF">IPP00_13835</name>
</gene>
<evidence type="ECO:0008006" key="10">
    <source>
        <dbReference type="Google" id="ProtNLM"/>
    </source>
</evidence>
<organism evidence="5 8">
    <name type="scientific">Candidatus Phosphoribacter hodrii</name>
    <dbReference type="NCBI Taxonomy" id="2953743"/>
    <lineage>
        <taxon>Bacteria</taxon>
        <taxon>Bacillati</taxon>
        <taxon>Actinomycetota</taxon>
        <taxon>Actinomycetes</taxon>
        <taxon>Micrococcales</taxon>
        <taxon>Dermatophilaceae</taxon>
        <taxon>Candidatus Phosphoribacter</taxon>
    </lineage>
</organism>
<dbReference type="PANTHER" id="PTHR23407:SF1">
    <property type="entry name" value="5-FORMYLTETRAHYDROFOLATE CYCLO-LIGASE"/>
    <property type="match status" value="1"/>
</dbReference>
<keyword evidence="3 4" id="KW-0067">ATP-binding</keyword>
<sequence length="186" mass="19938">MSLPEVRAAKTALRRAIRTGRRAQAAAGGREAAGEALADGALALAEDVRSRTGRVCRVAAYVALPTEPPTMAMLERLRAAGHEVLLPVLLADKSLEWDLDRTWQGPEALASCDLVLTPGLAVDRSGRRLGQGGGSYDRALVHVRPDVDIVTLLWDDELLDTDVPAEPHDRRVTAVLTPGRGLIRLG</sequence>
<evidence type="ECO:0000313" key="8">
    <source>
        <dbReference type="Proteomes" id="UP000718281"/>
    </source>
</evidence>
<accession>A0A935CDS9</accession>
<keyword evidence="2 4" id="KW-0547">Nucleotide-binding</keyword>
<protein>
    <recommendedName>
        <fullName evidence="10">5-formyltetrahydrofolate cyclo-ligase</fullName>
    </recommendedName>
</protein>
<dbReference type="PIRSF" id="PIRSF006806">
    <property type="entry name" value="FTHF_cligase"/>
    <property type="match status" value="1"/>
</dbReference>
<comment type="caution">
    <text evidence="5">The sequence shown here is derived from an EMBL/GenBank/DDBJ whole genome shotgun (WGS) entry which is preliminary data.</text>
</comment>
<evidence type="ECO:0000313" key="5">
    <source>
        <dbReference type="EMBL" id="MBK6301188.1"/>
    </source>
</evidence>
<dbReference type="Gene3D" id="3.40.50.10420">
    <property type="entry name" value="NagB/RpiA/CoA transferase-like"/>
    <property type="match status" value="1"/>
</dbReference>
<name>A0A935CDS9_9MICO</name>
<evidence type="ECO:0000313" key="9">
    <source>
        <dbReference type="Proteomes" id="UP000726105"/>
    </source>
</evidence>
<dbReference type="EMBL" id="JADIXZ010000004">
    <property type="protein sequence ID" value="MBK6301188.1"/>
    <property type="molecule type" value="Genomic_DNA"/>
</dbReference>
<dbReference type="GO" id="GO:0009396">
    <property type="term" value="P:folic acid-containing compound biosynthetic process"/>
    <property type="evidence" value="ECO:0007669"/>
    <property type="project" value="TreeGrafter"/>
</dbReference>
<dbReference type="SUPFAM" id="SSF100950">
    <property type="entry name" value="NagB/RpiA/CoA transferase-like"/>
    <property type="match status" value="1"/>
</dbReference>
<dbReference type="GO" id="GO:0030272">
    <property type="term" value="F:5-formyltetrahydrofolate cyclo-ligase activity"/>
    <property type="evidence" value="ECO:0007669"/>
    <property type="project" value="TreeGrafter"/>
</dbReference>
<dbReference type="Proteomes" id="UP000726105">
    <property type="component" value="Unassembled WGS sequence"/>
</dbReference>
<dbReference type="GO" id="GO:0035999">
    <property type="term" value="P:tetrahydrofolate interconversion"/>
    <property type="evidence" value="ECO:0007669"/>
    <property type="project" value="TreeGrafter"/>
</dbReference>
<dbReference type="Proteomes" id="UP000886632">
    <property type="component" value="Unassembled WGS sequence"/>
</dbReference>
<evidence type="ECO:0000256" key="2">
    <source>
        <dbReference type="ARBA" id="ARBA00022741"/>
    </source>
</evidence>
<proteinExistence type="inferred from homology"/>
<evidence type="ECO:0000256" key="4">
    <source>
        <dbReference type="PIRSR" id="PIRSR006806-1"/>
    </source>
</evidence>
<dbReference type="Proteomes" id="UP000718281">
    <property type="component" value="Unassembled WGS sequence"/>
</dbReference>
<evidence type="ECO:0000256" key="3">
    <source>
        <dbReference type="ARBA" id="ARBA00022840"/>
    </source>
</evidence>
<dbReference type="EMBL" id="JADJIB010000001">
    <property type="protein sequence ID" value="MBK7271911.1"/>
    <property type="molecule type" value="Genomic_DNA"/>
</dbReference>
<dbReference type="EMBL" id="JADKGK010000024">
    <property type="protein sequence ID" value="MBL0005003.1"/>
    <property type="molecule type" value="Genomic_DNA"/>
</dbReference>
<reference evidence="8 9" key="1">
    <citation type="submission" date="2020-10" db="EMBL/GenBank/DDBJ databases">
        <title>Connecting structure to function with the recovery of over 1000 high-quality activated sludge metagenome-assembled genomes encoding full-length rRNA genes using long-read sequencing.</title>
        <authorList>
            <person name="Singleton C.M."/>
            <person name="Petriglieri F."/>
            <person name="Kristensen J.M."/>
            <person name="Kirkegaard R.H."/>
            <person name="Michaelsen T.Y."/>
            <person name="Andersen M.H."/>
            <person name="Karst S.M."/>
            <person name="Dueholm M.S."/>
            <person name="Nielsen P.H."/>
            <person name="Albertsen M."/>
        </authorList>
    </citation>
    <scope>NUCLEOTIDE SEQUENCE [LARGE SCALE GENOMIC DNA]</scope>
    <source>
        <strain evidence="5">AalE_18-Q3-R2-46_BAT3C.188</strain>
        <strain evidence="6">Ega_18-Q3-R5-49_MAXAC.001</strain>
        <strain evidence="7">Ribe_18-Q3-R11-54_MAXAC.001</strain>
    </source>
</reference>
<comment type="similarity">
    <text evidence="1">Belongs to the 5-formyltetrahydrofolate cyclo-ligase family.</text>
</comment>
<feature type="binding site" evidence="4">
    <location>
        <begin position="128"/>
        <end position="136"/>
    </location>
    <ligand>
        <name>ATP</name>
        <dbReference type="ChEBI" id="CHEBI:30616"/>
    </ligand>
</feature>
<evidence type="ECO:0000256" key="1">
    <source>
        <dbReference type="ARBA" id="ARBA00010638"/>
    </source>
</evidence>
<evidence type="ECO:0000313" key="7">
    <source>
        <dbReference type="EMBL" id="MBL0005003.1"/>
    </source>
</evidence>
<feature type="binding site" evidence="4">
    <location>
        <position position="67"/>
    </location>
    <ligand>
        <name>substrate</name>
    </ligand>
</feature>
<dbReference type="PANTHER" id="PTHR23407">
    <property type="entry name" value="ATPASE INHIBITOR/5-FORMYLTETRAHYDROFOLATE CYCLO-LIGASE"/>
    <property type="match status" value="1"/>
</dbReference>
<feature type="binding site" evidence="4">
    <location>
        <begin position="10"/>
        <end position="14"/>
    </location>
    <ligand>
        <name>ATP</name>
        <dbReference type="ChEBI" id="CHEBI:30616"/>
    </ligand>
</feature>
<dbReference type="GO" id="GO:0005524">
    <property type="term" value="F:ATP binding"/>
    <property type="evidence" value="ECO:0007669"/>
    <property type="project" value="UniProtKB-KW"/>
</dbReference>